<proteinExistence type="predicted"/>
<protein>
    <recommendedName>
        <fullName evidence="3">F-box domain-containing protein</fullName>
    </recommendedName>
</protein>
<evidence type="ECO:0000313" key="2">
    <source>
        <dbReference type="Proteomes" id="UP000027222"/>
    </source>
</evidence>
<dbReference type="AlphaFoldDB" id="A0A067SUH8"/>
<dbReference type="EMBL" id="KL142383">
    <property type="protein sequence ID" value="KDR74521.1"/>
    <property type="molecule type" value="Genomic_DNA"/>
</dbReference>
<keyword evidence="2" id="KW-1185">Reference proteome</keyword>
<dbReference type="HOGENOM" id="CLU_787653_0_0_1"/>
<accession>A0A067SUH8</accession>
<gene>
    <name evidence="1" type="ORF">GALMADRAFT_591596</name>
</gene>
<reference evidence="2" key="1">
    <citation type="journal article" date="2014" name="Proc. Natl. Acad. Sci. U.S.A.">
        <title>Extensive sampling of basidiomycete genomes demonstrates inadequacy of the white-rot/brown-rot paradigm for wood decay fungi.</title>
        <authorList>
            <person name="Riley R."/>
            <person name="Salamov A.A."/>
            <person name="Brown D.W."/>
            <person name="Nagy L.G."/>
            <person name="Floudas D."/>
            <person name="Held B.W."/>
            <person name="Levasseur A."/>
            <person name="Lombard V."/>
            <person name="Morin E."/>
            <person name="Otillar R."/>
            <person name="Lindquist E.A."/>
            <person name="Sun H."/>
            <person name="LaButti K.M."/>
            <person name="Schmutz J."/>
            <person name="Jabbour D."/>
            <person name="Luo H."/>
            <person name="Baker S.E."/>
            <person name="Pisabarro A.G."/>
            <person name="Walton J.D."/>
            <person name="Blanchette R.A."/>
            <person name="Henrissat B."/>
            <person name="Martin F."/>
            <person name="Cullen D."/>
            <person name="Hibbett D.S."/>
            <person name="Grigoriev I.V."/>
        </authorList>
    </citation>
    <scope>NUCLEOTIDE SEQUENCE [LARGE SCALE GENOMIC DNA]</scope>
    <source>
        <strain evidence="2">CBS 339.88</strain>
    </source>
</reference>
<sequence>MPQFPQELVNAFIECLIIDRSHALQMPPLVFTTLLSCALVSQSFSAPARKHLFSSISLDLYKPIGKSQGNKVPRSPEDVSRRIKVLGELLANEESDLRPLITSFCLEVDEAQTIFDDSSGVHTVLRLLSTACNLKSFKLTSTIQPELSWTNLRMEVRELLTTFCCSPSIKSLSVSHFSDVPVDLVLGNPRIASLWLVQTTFSKSPGFITSESSPVEVTPPTTIKRLNISFYLAEFWEHFSSIDRIFSDIENFGTSIYSQTEVGIFKTVLDRMPRSLKSLDLIFWGHTFEDLIRSLDMRILRCLRTITFCLVLGSQYPGRGSEYHCSSAIIPHTRRNTHIPSPQRLRRRTRKS</sequence>
<evidence type="ECO:0000313" key="1">
    <source>
        <dbReference type="EMBL" id="KDR74521.1"/>
    </source>
</evidence>
<dbReference type="Proteomes" id="UP000027222">
    <property type="component" value="Unassembled WGS sequence"/>
</dbReference>
<name>A0A067SUH8_GALM3</name>
<evidence type="ECO:0008006" key="3">
    <source>
        <dbReference type="Google" id="ProtNLM"/>
    </source>
</evidence>
<dbReference type="OrthoDB" id="2788229at2759"/>
<organism evidence="1 2">
    <name type="scientific">Galerina marginata (strain CBS 339.88)</name>
    <dbReference type="NCBI Taxonomy" id="685588"/>
    <lineage>
        <taxon>Eukaryota</taxon>
        <taxon>Fungi</taxon>
        <taxon>Dikarya</taxon>
        <taxon>Basidiomycota</taxon>
        <taxon>Agaricomycotina</taxon>
        <taxon>Agaricomycetes</taxon>
        <taxon>Agaricomycetidae</taxon>
        <taxon>Agaricales</taxon>
        <taxon>Agaricineae</taxon>
        <taxon>Strophariaceae</taxon>
        <taxon>Galerina</taxon>
    </lineage>
</organism>